<dbReference type="RefSeq" id="WP_126619171.1">
    <property type="nucleotide sequence ID" value="NZ_CP034563.1"/>
</dbReference>
<protein>
    <recommendedName>
        <fullName evidence="3">Lipocalin-like domain-containing protein</fullName>
    </recommendedName>
</protein>
<evidence type="ECO:0008006" key="3">
    <source>
        <dbReference type="Google" id="ProtNLM"/>
    </source>
</evidence>
<gene>
    <name evidence="1" type="ORF">EI427_22230</name>
</gene>
<dbReference type="OrthoDB" id="708275at2"/>
<keyword evidence="2" id="KW-1185">Reference proteome</keyword>
<dbReference type="AlphaFoldDB" id="A0A3Q9FTV9"/>
<dbReference type="Proteomes" id="UP000267268">
    <property type="component" value="Chromosome 2"/>
</dbReference>
<proteinExistence type="predicted"/>
<sequence>MVKSENENSIVGTWQRIQRYDGGSPDKLLEVEDGRIMSFSKDGKFSGELYQCDGAYKQSLSIISLTLPCRTESNSFASDEIEYEYSLDNNELKITPVESTCIEGCYFIYIRIL</sequence>
<dbReference type="KEGG" id="fll:EI427_22230"/>
<dbReference type="EMBL" id="CP034563">
    <property type="protein sequence ID" value="AZQ64946.1"/>
    <property type="molecule type" value="Genomic_DNA"/>
</dbReference>
<organism evidence="1 2">
    <name type="scientific">Flammeovirga pectinis</name>
    <dbReference type="NCBI Taxonomy" id="2494373"/>
    <lineage>
        <taxon>Bacteria</taxon>
        <taxon>Pseudomonadati</taxon>
        <taxon>Bacteroidota</taxon>
        <taxon>Cytophagia</taxon>
        <taxon>Cytophagales</taxon>
        <taxon>Flammeovirgaceae</taxon>
        <taxon>Flammeovirga</taxon>
    </lineage>
</organism>
<evidence type="ECO:0000313" key="2">
    <source>
        <dbReference type="Proteomes" id="UP000267268"/>
    </source>
</evidence>
<name>A0A3Q9FTV9_9BACT</name>
<accession>A0A3Q9FTV9</accession>
<evidence type="ECO:0000313" key="1">
    <source>
        <dbReference type="EMBL" id="AZQ64946.1"/>
    </source>
</evidence>
<reference evidence="1 2" key="1">
    <citation type="submission" date="2018-12" db="EMBL/GenBank/DDBJ databases">
        <title>Flammeovirga pectinis sp. nov., isolated from the gut of the Korean scallop, Patinopecten yessoensis.</title>
        <authorList>
            <person name="Bae J.-W."/>
            <person name="Jeong Y.-S."/>
            <person name="Kang W."/>
        </authorList>
    </citation>
    <scope>NUCLEOTIDE SEQUENCE [LARGE SCALE GENOMIC DNA]</scope>
    <source>
        <strain evidence="1 2">L12M1</strain>
    </source>
</reference>